<feature type="transmembrane region" description="Helical" evidence="3">
    <location>
        <begin position="154"/>
        <end position="175"/>
    </location>
</feature>
<dbReference type="SUPFAM" id="SSF160544">
    <property type="entry name" value="EscU C-terminal domain-like"/>
    <property type="match status" value="1"/>
</dbReference>
<dbReference type="Gene3D" id="3.40.1690.10">
    <property type="entry name" value="secretion proteins EscU"/>
    <property type="match status" value="1"/>
</dbReference>
<evidence type="ECO:0000256" key="2">
    <source>
        <dbReference type="SAM" id="MobiDB-lite"/>
    </source>
</evidence>
<evidence type="ECO:0000256" key="1">
    <source>
        <dbReference type="ARBA" id="ARBA00010690"/>
    </source>
</evidence>
<dbReference type="GO" id="GO:0005886">
    <property type="term" value="C:plasma membrane"/>
    <property type="evidence" value="ECO:0007669"/>
    <property type="project" value="TreeGrafter"/>
</dbReference>
<feature type="compositionally biased region" description="Basic and acidic residues" evidence="2">
    <location>
        <begin position="8"/>
        <end position="25"/>
    </location>
</feature>
<sequence length="376" mass="42533">MAENQNDSQDRELEPTERRIQRAREQGQLPQSRDITTFALLLGFIIFLLTAGPYLMRQLVIMMQSGLQFSKPITLIDHIAEWTSGAFLIVLFICGVVLLIIWLISIFAPLFLVNFKAYFALQFNLERLDVFAGFARMFSVTVLLEVVKNIFKTILILGISFAYLYGLFTFLRSIVDLDFNLALENTTAFILNGFALLMAPLLAIAIADAFLQLFNFNKQIKMSPEEMKQELKESEGSPELKARMRQRQRQIASSRMMSAIERADVVLANPEHYAVAIRYDPDRMSAPIILAKGADALALRIREVATEHNVPIAQIPPLARYLFNQLDIGESIPAPLFEAIAMVLAWAYEVKDVGFNKDLPDIQFTPELLKPGRALL</sequence>
<dbReference type="InterPro" id="IPR029025">
    <property type="entry name" value="T3SS_substrate_exporter_C"/>
</dbReference>
<keyword evidence="3" id="KW-0812">Transmembrane</keyword>
<dbReference type="PANTHER" id="PTHR30531">
    <property type="entry name" value="FLAGELLAR BIOSYNTHETIC PROTEIN FLHB"/>
    <property type="match status" value="1"/>
</dbReference>
<dbReference type="RefSeq" id="WP_353438288.1">
    <property type="nucleotide sequence ID" value="NZ_CP099959.1"/>
</dbReference>
<reference evidence="4" key="1">
    <citation type="submission" date="2022-06" db="EMBL/GenBank/DDBJ databases">
        <title>New Polynucleobacter species.</title>
        <authorList>
            <person name="Hahn M.W."/>
        </authorList>
    </citation>
    <scope>NUCLEOTIDE SEQUENCE</scope>
    <source>
        <strain evidence="4">UK-FUSCHL-C3</strain>
    </source>
</reference>
<dbReference type="InterPro" id="IPR006135">
    <property type="entry name" value="T3SS_substrate_exporter"/>
</dbReference>
<dbReference type="Pfam" id="PF01312">
    <property type="entry name" value="Bac_export_2"/>
    <property type="match status" value="1"/>
</dbReference>
<organism evidence="4">
    <name type="scientific">Polynucleobacter sp. UK-FUSCHL-C3</name>
    <dbReference type="NCBI Taxonomy" id="2955208"/>
    <lineage>
        <taxon>Bacteria</taxon>
        <taxon>Pseudomonadati</taxon>
        <taxon>Pseudomonadota</taxon>
        <taxon>Betaproteobacteria</taxon>
        <taxon>Burkholderiales</taxon>
        <taxon>Burkholderiaceae</taxon>
        <taxon>Polynucleobacter</taxon>
    </lineage>
</organism>
<dbReference type="PANTHER" id="PTHR30531:SF12">
    <property type="entry name" value="FLAGELLAR BIOSYNTHETIC PROTEIN FLHB"/>
    <property type="match status" value="1"/>
</dbReference>
<dbReference type="GO" id="GO:0009306">
    <property type="term" value="P:protein secretion"/>
    <property type="evidence" value="ECO:0007669"/>
    <property type="project" value="InterPro"/>
</dbReference>
<evidence type="ECO:0000313" key="4">
    <source>
        <dbReference type="EMBL" id="XCC57259.1"/>
    </source>
</evidence>
<dbReference type="AlphaFoldDB" id="A0AAU8A0U4"/>
<keyword evidence="3" id="KW-1133">Transmembrane helix</keyword>
<feature type="transmembrane region" description="Helical" evidence="3">
    <location>
        <begin position="187"/>
        <end position="211"/>
    </location>
</feature>
<dbReference type="EMBL" id="CP099959">
    <property type="protein sequence ID" value="XCC57259.1"/>
    <property type="molecule type" value="Genomic_DNA"/>
</dbReference>
<accession>A0AAU8A0U4</accession>
<feature type="transmembrane region" description="Helical" evidence="3">
    <location>
        <begin position="35"/>
        <end position="55"/>
    </location>
</feature>
<gene>
    <name evidence="4" type="ORF">NKE59_07115</name>
</gene>
<feature type="transmembrane region" description="Helical" evidence="3">
    <location>
        <begin position="86"/>
        <end position="110"/>
    </location>
</feature>
<protein>
    <submittedName>
        <fullName evidence="4">EscU/YscU/HrcU family type III secretion system export apparatus switch protein</fullName>
    </submittedName>
</protein>
<feature type="region of interest" description="Disordered" evidence="2">
    <location>
        <begin position="1"/>
        <end position="28"/>
    </location>
</feature>
<keyword evidence="3" id="KW-0472">Membrane</keyword>
<name>A0AAU8A0U4_9BURK</name>
<comment type="similarity">
    <text evidence="1">Belongs to the type III secretion exporter family.</text>
</comment>
<proteinExistence type="inferred from homology"/>
<evidence type="ECO:0000256" key="3">
    <source>
        <dbReference type="SAM" id="Phobius"/>
    </source>
</evidence>
<dbReference type="PRINTS" id="PR00950">
    <property type="entry name" value="TYPE3IMSPROT"/>
</dbReference>